<keyword evidence="6" id="KW-0418">Kinase</keyword>
<dbReference type="SMART" id="SM00388">
    <property type="entry name" value="HisKA"/>
    <property type="match status" value="1"/>
</dbReference>
<evidence type="ECO:0000256" key="8">
    <source>
        <dbReference type="ARBA" id="ARBA00023012"/>
    </source>
</evidence>
<dbReference type="InterPro" id="IPR035965">
    <property type="entry name" value="PAS-like_dom_sf"/>
</dbReference>
<dbReference type="OrthoDB" id="9811889at2"/>
<dbReference type="SUPFAM" id="SSF55874">
    <property type="entry name" value="ATPase domain of HSP90 chaperone/DNA topoisomerase II/histidine kinase"/>
    <property type="match status" value="1"/>
</dbReference>
<dbReference type="FunFam" id="3.30.565.10:FF:000010">
    <property type="entry name" value="Sensor histidine kinase RcsC"/>
    <property type="match status" value="1"/>
</dbReference>
<dbReference type="Gene3D" id="3.30.565.10">
    <property type="entry name" value="Histidine kinase-like ATPase, C-terminal domain"/>
    <property type="match status" value="1"/>
</dbReference>
<dbReference type="PANTHER" id="PTHR45339:SF1">
    <property type="entry name" value="HYBRID SIGNAL TRANSDUCTION HISTIDINE KINASE J"/>
    <property type="match status" value="1"/>
</dbReference>
<dbReference type="InterPro" id="IPR004358">
    <property type="entry name" value="Sig_transdc_His_kin-like_C"/>
</dbReference>
<dbReference type="Gene3D" id="3.40.50.2300">
    <property type="match status" value="1"/>
</dbReference>
<evidence type="ECO:0000256" key="2">
    <source>
        <dbReference type="ARBA" id="ARBA00012438"/>
    </source>
</evidence>
<comment type="subunit">
    <text evidence="9">At low DSF concentrations, interacts with RpfF.</text>
</comment>
<evidence type="ECO:0000256" key="3">
    <source>
        <dbReference type="ARBA" id="ARBA00022553"/>
    </source>
</evidence>
<feature type="domain" description="Response regulatory" evidence="13">
    <location>
        <begin position="539"/>
        <end position="657"/>
    </location>
</feature>
<dbReference type="Pfam" id="PF00072">
    <property type="entry name" value="Response_reg"/>
    <property type="match status" value="1"/>
</dbReference>
<evidence type="ECO:0000256" key="10">
    <source>
        <dbReference type="ARBA" id="ARBA00068150"/>
    </source>
</evidence>
<dbReference type="SMART" id="SM00387">
    <property type="entry name" value="HATPase_c"/>
    <property type="match status" value="1"/>
</dbReference>
<dbReference type="PROSITE" id="PS50110">
    <property type="entry name" value="RESPONSE_REGULATORY"/>
    <property type="match status" value="1"/>
</dbReference>
<evidence type="ECO:0000256" key="1">
    <source>
        <dbReference type="ARBA" id="ARBA00000085"/>
    </source>
</evidence>
<dbReference type="InterPro" id="IPR013656">
    <property type="entry name" value="PAS_4"/>
</dbReference>
<evidence type="ECO:0000256" key="11">
    <source>
        <dbReference type="PROSITE-ProRule" id="PRU00169"/>
    </source>
</evidence>
<evidence type="ECO:0000256" key="9">
    <source>
        <dbReference type="ARBA" id="ARBA00064003"/>
    </source>
</evidence>
<dbReference type="NCBIfam" id="TIGR00229">
    <property type="entry name" value="sensory_box"/>
    <property type="match status" value="1"/>
</dbReference>
<dbReference type="Pfam" id="PF02518">
    <property type="entry name" value="HATPase_c"/>
    <property type="match status" value="1"/>
</dbReference>
<evidence type="ECO:0000313" key="14">
    <source>
        <dbReference type="EMBL" id="PYF74293.1"/>
    </source>
</evidence>
<dbReference type="SUPFAM" id="SSF47384">
    <property type="entry name" value="Homodimeric domain of signal transducing histidine kinase"/>
    <property type="match status" value="1"/>
</dbReference>
<dbReference type="InterPro" id="IPR036097">
    <property type="entry name" value="HisK_dim/P_sf"/>
</dbReference>
<dbReference type="Pfam" id="PF08448">
    <property type="entry name" value="PAS_4"/>
    <property type="match status" value="1"/>
</dbReference>
<dbReference type="InterPro" id="IPR001789">
    <property type="entry name" value="Sig_transdc_resp-reg_receiver"/>
</dbReference>
<dbReference type="GO" id="GO:0000155">
    <property type="term" value="F:phosphorelay sensor kinase activity"/>
    <property type="evidence" value="ECO:0007669"/>
    <property type="project" value="InterPro"/>
</dbReference>
<name>A0A318UDZ0_9SPHI</name>
<comment type="catalytic activity">
    <reaction evidence="1">
        <text>ATP + protein L-histidine = ADP + protein N-phospho-L-histidine.</text>
        <dbReference type="EC" id="2.7.13.3"/>
    </reaction>
</comment>
<organism evidence="14 15">
    <name type="scientific">Pedobacter nutrimenti</name>
    <dbReference type="NCBI Taxonomy" id="1241337"/>
    <lineage>
        <taxon>Bacteria</taxon>
        <taxon>Pseudomonadati</taxon>
        <taxon>Bacteroidota</taxon>
        <taxon>Sphingobacteriia</taxon>
        <taxon>Sphingobacteriales</taxon>
        <taxon>Sphingobacteriaceae</taxon>
        <taxon>Pedobacter</taxon>
    </lineage>
</organism>
<evidence type="ECO:0000313" key="15">
    <source>
        <dbReference type="Proteomes" id="UP000248198"/>
    </source>
</evidence>
<proteinExistence type="predicted"/>
<dbReference type="FunFam" id="1.10.287.130:FF:000002">
    <property type="entry name" value="Two-component osmosensing histidine kinase"/>
    <property type="match status" value="1"/>
</dbReference>
<dbReference type="Proteomes" id="UP000248198">
    <property type="component" value="Unassembled WGS sequence"/>
</dbReference>
<dbReference type="EMBL" id="QKLU01000004">
    <property type="protein sequence ID" value="PYF74293.1"/>
    <property type="molecule type" value="Genomic_DNA"/>
</dbReference>
<dbReference type="InterPro" id="IPR011006">
    <property type="entry name" value="CheY-like_superfamily"/>
</dbReference>
<feature type="modified residue" description="4-aspartylphosphate" evidence="11">
    <location>
        <position position="588"/>
    </location>
</feature>
<keyword evidence="15" id="KW-1185">Reference proteome</keyword>
<feature type="domain" description="Histidine kinase" evidence="12">
    <location>
        <begin position="295"/>
        <end position="516"/>
    </location>
</feature>
<dbReference type="CDD" id="cd16922">
    <property type="entry name" value="HATPase_EvgS-ArcB-TorS-like"/>
    <property type="match status" value="1"/>
</dbReference>
<protein>
    <recommendedName>
        <fullName evidence="10">Sensory/regulatory protein RpfC</fullName>
        <ecNumber evidence="2">2.7.13.3</ecNumber>
    </recommendedName>
</protein>
<dbReference type="InterPro" id="IPR005467">
    <property type="entry name" value="His_kinase_dom"/>
</dbReference>
<keyword evidence="5" id="KW-0547">Nucleotide-binding</keyword>
<dbReference type="SMART" id="SM00448">
    <property type="entry name" value="REC"/>
    <property type="match status" value="1"/>
</dbReference>
<dbReference type="InterPro" id="IPR000014">
    <property type="entry name" value="PAS"/>
</dbReference>
<gene>
    <name evidence="14" type="ORF">B0O44_104464</name>
</gene>
<dbReference type="SUPFAM" id="SSF55785">
    <property type="entry name" value="PYP-like sensor domain (PAS domain)"/>
    <property type="match status" value="2"/>
</dbReference>
<evidence type="ECO:0000256" key="5">
    <source>
        <dbReference type="ARBA" id="ARBA00022741"/>
    </source>
</evidence>
<dbReference type="InterPro" id="IPR036890">
    <property type="entry name" value="HATPase_C_sf"/>
</dbReference>
<evidence type="ECO:0000259" key="13">
    <source>
        <dbReference type="PROSITE" id="PS50110"/>
    </source>
</evidence>
<dbReference type="GO" id="GO:0005524">
    <property type="term" value="F:ATP binding"/>
    <property type="evidence" value="ECO:0007669"/>
    <property type="project" value="UniProtKB-KW"/>
</dbReference>
<dbReference type="EC" id="2.7.13.3" evidence="2"/>
<keyword evidence="4" id="KW-0808">Transferase</keyword>
<evidence type="ECO:0000256" key="7">
    <source>
        <dbReference type="ARBA" id="ARBA00022840"/>
    </source>
</evidence>
<dbReference type="PANTHER" id="PTHR45339">
    <property type="entry name" value="HYBRID SIGNAL TRANSDUCTION HISTIDINE KINASE J"/>
    <property type="match status" value="1"/>
</dbReference>
<comment type="caution">
    <text evidence="14">The sequence shown here is derived from an EMBL/GenBank/DDBJ whole genome shotgun (WGS) entry which is preliminary data.</text>
</comment>
<dbReference type="SUPFAM" id="SSF52172">
    <property type="entry name" value="CheY-like"/>
    <property type="match status" value="1"/>
</dbReference>
<sequence length="660" mass="73438">MRKSKKDLGGLSKAELLEEIERLQSVLDSTSASIFAFDEHFNYTVFNKAHQEVIKAGRGVELQLGDNYRELAGKNSGIDEDKTVELFNRVLSGQTVETIEEFGEPDLHRAFYSMICNPVFAADGTVKGVTVFCQDISEQKAAEQRLLKAEAELKRTVELLDTSQRINKTGGWEYDVLTGSVYRTKYLKLLSGIPDDTTTVEQAISFYREDGRRRLEEGLKKAIEQQQPYDLELQTIHDDKWLRSIGIPVVKDGKTVKIMGAVMDITAVKHTEAELLKAKQTAESAALAKQQFLSNMSHEIRTPMNAVIGMTHLLLQEDPKAEQIENLKVLKFSSENLLSLINDILDYSKIESGKIVFEETDFNLTELMSSIKHAHQIQADEKGIRFELKMDAALPQILVGDPVRLSQILNNLISNALKFTKKGSVLVTIGLRSADHQSVQLDFGVKDTGIGIEPAVQDYIFESFAQASADTTRRFGGTGLGLAITKKLLQLQGSEVHLISQPGKGSSFSFSLSFKKSEKKSARAYHGQTSQLQNLGGYKVLLAEDNEINTKVALKFMEKWGLQVDLAGTGTGAVEKVKQNEYHLVLMDLQMPVMDGYKASVKIRALKGERFQKIPIIALTASAFSEVKGKTIEAGMNDYISKPFNPSELYGKIVQYLFSD</sequence>
<evidence type="ECO:0000259" key="12">
    <source>
        <dbReference type="PROSITE" id="PS50109"/>
    </source>
</evidence>
<dbReference type="CDD" id="cd17546">
    <property type="entry name" value="REC_hyHK_CKI1_RcsC-like"/>
    <property type="match status" value="1"/>
</dbReference>
<accession>A0A318UDZ0</accession>
<keyword evidence="8" id="KW-0902">Two-component regulatory system</keyword>
<keyword evidence="7" id="KW-0067">ATP-binding</keyword>
<dbReference type="Pfam" id="PF00512">
    <property type="entry name" value="HisKA"/>
    <property type="match status" value="1"/>
</dbReference>
<dbReference type="Gene3D" id="3.30.450.20">
    <property type="entry name" value="PAS domain"/>
    <property type="match status" value="2"/>
</dbReference>
<reference evidence="14 15" key="1">
    <citation type="submission" date="2018-06" db="EMBL/GenBank/DDBJ databases">
        <title>Genomic Encyclopedia of Archaeal and Bacterial Type Strains, Phase II (KMG-II): from individual species to whole genera.</title>
        <authorList>
            <person name="Goeker M."/>
        </authorList>
    </citation>
    <scope>NUCLEOTIDE SEQUENCE [LARGE SCALE GENOMIC DNA]</scope>
    <source>
        <strain evidence="14 15">DSM 27372</strain>
    </source>
</reference>
<evidence type="ECO:0000256" key="4">
    <source>
        <dbReference type="ARBA" id="ARBA00022679"/>
    </source>
</evidence>
<dbReference type="AlphaFoldDB" id="A0A318UDZ0"/>
<dbReference type="CDD" id="cd00082">
    <property type="entry name" value="HisKA"/>
    <property type="match status" value="1"/>
</dbReference>
<dbReference type="InterPro" id="IPR003594">
    <property type="entry name" value="HATPase_dom"/>
</dbReference>
<dbReference type="InterPro" id="IPR003661">
    <property type="entry name" value="HisK_dim/P_dom"/>
</dbReference>
<dbReference type="PROSITE" id="PS50109">
    <property type="entry name" value="HIS_KIN"/>
    <property type="match status" value="1"/>
</dbReference>
<keyword evidence="3 11" id="KW-0597">Phosphoprotein</keyword>
<dbReference type="RefSeq" id="WP_110831469.1">
    <property type="nucleotide sequence ID" value="NZ_QKLU01000004.1"/>
</dbReference>
<dbReference type="PRINTS" id="PR00344">
    <property type="entry name" value="BCTRLSENSOR"/>
</dbReference>
<evidence type="ECO:0000256" key="6">
    <source>
        <dbReference type="ARBA" id="ARBA00022777"/>
    </source>
</evidence>
<dbReference type="Gene3D" id="1.10.287.130">
    <property type="match status" value="1"/>
</dbReference>